<evidence type="ECO:0000259" key="3">
    <source>
        <dbReference type="PROSITE" id="PS50110"/>
    </source>
</evidence>
<feature type="domain" description="Response regulatory" evidence="3">
    <location>
        <begin position="20"/>
        <end position="127"/>
    </location>
</feature>
<dbReference type="SMART" id="SM00448">
    <property type="entry name" value="REC"/>
    <property type="match status" value="1"/>
</dbReference>
<accession>A0A2H0WKS6</accession>
<dbReference type="InterPro" id="IPR050595">
    <property type="entry name" value="Bact_response_regulator"/>
</dbReference>
<gene>
    <name evidence="4" type="ORF">COT67_02695</name>
</gene>
<comment type="caution">
    <text evidence="4">The sequence shown here is derived from an EMBL/GenBank/DDBJ whole genome shotgun (WGS) entry which is preliminary data.</text>
</comment>
<dbReference type="AlphaFoldDB" id="A0A2H0WKS6"/>
<dbReference type="SUPFAM" id="SSF52172">
    <property type="entry name" value="CheY-like"/>
    <property type="match status" value="1"/>
</dbReference>
<dbReference type="GO" id="GO:0000160">
    <property type="term" value="P:phosphorelay signal transduction system"/>
    <property type="evidence" value="ECO:0007669"/>
    <property type="project" value="InterPro"/>
</dbReference>
<dbReference type="InterPro" id="IPR001789">
    <property type="entry name" value="Sig_transdc_resp-reg_receiver"/>
</dbReference>
<reference evidence="5" key="1">
    <citation type="submission" date="2017-09" db="EMBL/GenBank/DDBJ databases">
        <title>Depth-based differentiation of microbial function through sediment-hosted aquifers and enrichment of novel symbionts in the deep terrestrial subsurface.</title>
        <authorList>
            <person name="Probst A.J."/>
            <person name="Ladd B."/>
            <person name="Jarett J.K."/>
            <person name="Geller-Mcgrath D.E."/>
            <person name="Sieber C.M.K."/>
            <person name="Emerson J.B."/>
            <person name="Anantharaman K."/>
            <person name="Thomas B.C."/>
            <person name="Malmstrom R."/>
            <person name="Stieglmeier M."/>
            <person name="Klingl A."/>
            <person name="Woyke T."/>
            <person name="Ryan C.M."/>
            <person name="Banfield J.F."/>
        </authorList>
    </citation>
    <scope>NUCLEOTIDE SEQUENCE [LARGE SCALE GENOMIC DNA]</scope>
</reference>
<evidence type="ECO:0000256" key="2">
    <source>
        <dbReference type="PROSITE-ProRule" id="PRU00169"/>
    </source>
</evidence>
<evidence type="ECO:0000313" key="5">
    <source>
        <dbReference type="Proteomes" id="UP000230353"/>
    </source>
</evidence>
<evidence type="ECO:0000313" key="4">
    <source>
        <dbReference type="EMBL" id="PIS13284.1"/>
    </source>
</evidence>
<dbReference type="InterPro" id="IPR011006">
    <property type="entry name" value="CheY-like_superfamily"/>
</dbReference>
<dbReference type="EMBL" id="PEZL01000038">
    <property type="protein sequence ID" value="PIS13284.1"/>
    <property type="molecule type" value="Genomic_DNA"/>
</dbReference>
<evidence type="ECO:0000256" key="1">
    <source>
        <dbReference type="ARBA" id="ARBA00022553"/>
    </source>
</evidence>
<proteinExistence type="predicted"/>
<dbReference type="Proteomes" id="UP000230353">
    <property type="component" value="Unassembled WGS sequence"/>
</dbReference>
<feature type="modified residue" description="4-aspartylphosphate" evidence="2">
    <location>
        <position position="67"/>
    </location>
</feature>
<dbReference type="Gene3D" id="3.40.50.2300">
    <property type="match status" value="1"/>
</dbReference>
<sequence length="127" mass="14281">MPQKDQFSIFQEKGGREMRTILVVDDEEEIREILKQFFTDLDFNVVVCENGARAVPRIEEADILVTDFNMPPGINGGELAEIAKQQKPGIRVIIMTGISWDVPSDHLADVVIEKPFNLEALERAVKG</sequence>
<organism evidence="4 5">
    <name type="scientific">Candidatus Tagabacteria bacterium CG09_land_8_20_14_0_10_41_14</name>
    <dbReference type="NCBI Taxonomy" id="1975021"/>
    <lineage>
        <taxon>Bacteria</taxon>
        <taxon>Candidatus Tagaibacteriota</taxon>
    </lineage>
</organism>
<dbReference type="PROSITE" id="PS50110">
    <property type="entry name" value="RESPONSE_REGULATORY"/>
    <property type="match status" value="1"/>
</dbReference>
<dbReference type="PANTHER" id="PTHR44591:SF3">
    <property type="entry name" value="RESPONSE REGULATORY DOMAIN-CONTAINING PROTEIN"/>
    <property type="match status" value="1"/>
</dbReference>
<protein>
    <recommendedName>
        <fullName evidence="3">Response regulatory domain-containing protein</fullName>
    </recommendedName>
</protein>
<keyword evidence="1 2" id="KW-0597">Phosphoprotein</keyword>
<dbReference type="PANTHER" id="PTHR44591">
    <property type="entry name" value="STRESS RESPONSE REGULATOR PROTEIN 1"/>
    <property type="match status" value="1"/>
</dbReference>
<dbReference type="CDD" id="cd00156">
    <property type="entry name" value="REC"/>
    <property type="match status" value="1"/>
</dbReference>
<dbReference type="Pfam" id="PF00072">
    <property type="entry name" value="Response_reg"/>
    <property type="match status" value="1"/>
</dbReference>
<name>A0A2H0WKS6_9BACT</name>